<protein>
    <recommendedName>
        <fullName evidence="1">Stage 0 sporulation protein A homolog</fullName>
    </recommendedName>
</protein>
<evidence type="ECO:0000256" key="7">
    <source>
        <dbReference type="ARBA" id="ARBA00024867"/>
    </source>
</evidence>
<dbReference type="SMART" id="SM00862">
    <property type="entry name" value="Trans_reg_C"/>
    <property type="match status" value="1"/>
</dbReference>
<dbReference type="Pfam" id="PF00486">
    <property type="entry name" value="Trans_reg_C"/>
    <property type="match status" value="1"/>
</dbReference>
<dbReference type="Gene3D" id="3.40.50.2300">
    <property type="match status" value="1"/>
</dbReference>
<dbReference type="InterPro" id="IPR016032">
    <property type="entry name" value="Sig_transdc_resp-reg_C-effctor"/>
</dbReference>
<keyword evidence="3" id="KW-0902">Two-component regulatory system</keyword>
<accession>M1LQY6</accession>
<keyword evidence="6" id="KW-0804">Transcription</keyword>
<evidence type="ECO:0000259" key="10">
    <source>
        <dbReference type="PROSITE" id="PS50110"/>
    </source>
</evidence>
<dbReference type="GO" id="GO:0000156">
    <property type="term" value="F:phosphorelay response regulator activity"/>
    <property type="evidence" value="ECO:0007669"/>
    <property type="project" value="TreeGrafter"/>
</dbReference>
<evidence type="ECO:0000259" key="11">
    <source>
        <dbReference type="PROSITE" id="PS51755"/>
    </source>
</evidence>
<evidence type="ECO:0000256" key="1">
    <source>
        <dbReference type="ARBA" id="ARBA00018672"/>
    </source>
</evidence>
<evidence type="ECO:0000256" key="6">
    <source>
        <dbReference type="ARBA" id="ARBA00023163"/>
    </source>
</evidence>
<keyword evidence="13" id="KW-1185">Reference proteome</keyword>
<evidence type="ECO:0000256" key="3">
    <source>
        <dbReference type="ARBA" id="ARBA00023012"/>
    </source>
</evidence>
<dbReference type="Pfam" id="PF00072">
    <property type="entry name" value="Response_reg"/>
    <property type="match status" value="1"/>
</dbReference>
<dbReference type="InterPro" id="IPR011006">
    <property type="entry name" value="CheY-like_superfamily"/>
</dbReference>
<evidence type="ECO:0000313" key="13">
    <source>
        <dbReference type="Proteomes" id="UP000011728"/>
    </source>
</evidence>
<proteinExistence type="predicted"/>
<dbReference type="SMART" id="SM00448">
    <property type="entry name" value="REC"/>
    <property type="match status" value="1"/>
</dbReference>
<dbReference type="InterPro" id="IPR001789">
    <property type="entry name" value="Sig_transdc_resp-reg_receiver"/>
</dbReference>
<gene>
    <name evidence="12" type="primary">srrA3</name>
    <name evidence="12" type="ORF">Cspa_c15150</name>
</gene>
<dbReference type="KEGG" id="csr:Cspa_c15150"/>
<feature type="domain" description="Response regulatory" evidence="10">
    <location>
        <begin position="11"/>
        <end position="124"/>
    </location>
</feature>
<dbReference type="PROSITE" id="PS51755">
    <property type="entry name" value="OMPR_PHOB"/>
    <property type="match status" value="1"/>
</dbReference>
<evidence type="ECO:0000256" key="9">
    <source>
        <dbReference type="PROSITE-ProRule" id="PRU01091"/>
    </source>
</evidence>
<dbReference type="AlphaFoldDB" id="M1LQY6"/>
<dbReference type="PATRIC" id="fig|931276.5.peg.1477"/>
<dbReference type="FunFam" id="3.40.50.2300:FF:000001">
    <property type="entry name" value="DNA-binding response regulator PhoB"/>
    <property type="match status" value="1"/>
</dbReference>
<dbReference type="PANTHER" id="PTHR48111:SF26">
    <property type="entry name" value="STAGE 0 SPORULATION PROTEIN A HOMOLOG"/>
    <property type="match status" value="1"/>
</dbReference>
<evidence type="ECO:0000256" key="8">
    <source>
        <dbReference type="PROSITE-ProRule" id="PRU00169"/>
    </source>
</evidence>
<dbReference type="InterPro" id="IPR039420">
    <property type="entry name" value="WalR-like"/>
</dbReference>
<dbReference type="Gene3D" id="6.10.250.690">
    <property type="match status" value="1"/>
</dbReference>
<name>M1LQY6_9CLOT</name>
<feature type="domain" description="OmpR/PhoB-type" evidence="11">
    <location>
        <begin position="142"/>
        <end position="241"/>
    </location>
</feature>
<dbReference type="GO" id="GO:0032993">
    <property type="term" value="C:protein-DNA complex"/>
    <property type="evidence" value="ECO:0007669"/>
    <property type="project" value="TreeGrafter"/>
</dbReference>
<evidence type="ECO:0000256" key="5">
    <source>
        <dbReference type="ARBA" id="ARBA00023125"/>
    </source>
</evidence>
<evidence type="ECO:0000256" key="4">
    <source>
        <dbReference type="ARBA" id="ARBA00023015"/>
    </source>
</evidence>
<dbReference type="Gene3D" id="1.10.10.10">
    <property type="entry name" value="Winged helix-like DNA-binding domain superfamily/Winged helix DNA-binding domain"/>
    <property type="match status" value="1"/>
</dbReference>
<dbReference type="InterPro" id="IPR036388">
    <property type="entry name" value="WH-like_DNA-bd_sf"/>
</dbReference>
<keyword evidence="2 8" id="KW-0597">Phosphoprotein</keyword>
<dbReference type="PROSITE" id="PS50110">
    <property type="entry name" value="RESPONSE_REGULATORY"/>
    <property type="match status" value="1"/>
</dbReference>
<dbReference type="GO" id="GO:0000976">
    <property type="term" value="F:transcription cis-regulatory region binding"/>
    <property type="evidence" value="ECO:0007669"/>
    <property type="project" value="TreeGrafter"/>
</dbReference>
<feature type="modified residue" description="4-aspartylphosphate" evidence="8">
    <location>
        <position position="60"/>
    </location>
</feature>
<evidence type="ECO:0000313" key="12">
    <source>
        <dbReference type="EMBL" id="AGF55285.1"/>
    </source>
</evidence>
<feature type="DNA-binding region" description="OmpR/PhoB-type" evidence="9">
    <location>
        <begin position="142"/>
        <end position="241"/>
    </location>
</feature>
<dbReference type="eggNOG" id="COG0745">
    <property type="taxonomic scope" value="Bacteria"/>
</dbReference>
<dbReference type="InterPro" id="IPR001867">
    <property type="entry name" value="OmpR/PhoB-type_DNA-bd"/>
</dbReference>
<dbReference type="SUPFAM" id="SSF46894">
    <property type="entry name" value="C-terminal effector domain of the bipartite response regulators"/>
    <property type="match status" value="1"/>
</dbReference>
<dbReference type="GO" id="GO:0006355">
    <property type="term" value="P:regulation of DNA-templated transcription"/>
    <property type="evidence" value="ECO:0007669"/>
    <property type="project" value="InterPro"/>
</dbReference>
<dbReference type="SUPFAM" id="SSF52172">
    <property type="entry name" value="CheY-like"/>
    <property type="match status" value="1"/>
</dbReference>
<dbReference type="HOGENOM" id="CLU_000445_30_4_9"/>
<organism evidence="12 13">
    <name type="scientific">Clostridium saccharoperbutylacetonicum N1-4(HMT)</name>
    <dbReference type="NCBI Taxonomy" id="931276"/>
    <lineage>
        <taxon>Bacteria</taxon>
        <taxon>Bacillati</taxon>
        <taxon>Bacillota</taxon>
        <taxon>Clostridia</taxon>
        <taxon>Eubacteriales</taxon>
        <taxon>Clostridiaceae</taxon>
        <taxon>Clostridium</taxon>
    </lineage>
</organism>
<dbReference type="EMBL" id="CP004121">
    <property type="protein sequence ID" value="AGF55285.1"/>
    <property type="molecule type" value="Genomic_DNA"/>
</dbReference>
<dbReference type="PANTHER" id="PTHR48111">
    <property type="entry name" value="REGULATOR OF RPOS"/>
    <property type="match status" value="1"/>
</dbReference>
<sequence>MGVMGAIKMKKILIIEDDKLIAELERDYLEIGGFEIEIAMNGDEGLNLALNKEFDLILLDLMLPGKSGFQICKEVRKHKEIPILMVTAKKESIDKIRGLGIGADDYIVKPFDPSELVARVNAHLSRYDRLTTIEKKKELSELEVMNFGRLKIYTKAWRVYVEDKEIKFANKEFELLLFLATNPNIVFSKTALLDRIWGMDSLADVPTVTVHINRIREKIEENSSNPKYIETVWGAGYRFKI</sequence>
<keyword evidence="4" id="KW-0805">Transcription regulation</keyword>
<dbReference type="CDD" id="cd00383">
    <property type="entry name" value="trans_reg_C"/>
    <property type="match status" value="1"/>
</dbReference>
<keyword evidence="5 9" id="KW-0238">DNA-binding</keyword>
<dbReference type="GO" id="GO:0005829">
    <property type="term" value="C:cytosol"/>
    <property type="evidence" value="ECO:0007669"/>
    <property type="project" value="TreeGrafter"/>
</dbReference>
<dbReference type="Proteomes" id="UP000011728">
    <property type="component" value="Chromosome"/>
</dbReference>
<reference evidence="12 13" key="1">
    <citation type="submission" date="2013-02" db="EMBL/GenBank/DDBJ databases">
        <title>Genome sequence of Clostridium saccharoperbutylacetonicum N1-4(HMT).</title>
        <authorList>
            <person name="Poehlein A."/>
            <person name="Daniel R."/>
        </authorList>
    </citation>
    <scope>NUCLEOTIDE SEQUENCE [LARGE SCALE GENOMIC DNA]</scope>
    <source>
        <strain evidence="13">N1-4(HMT)</strain>
    </source>
</reference>
<dbReference type="CDD" id="cd17574">
    <property type="entry name" value="REC_OmpR"/>
    <property type="match status" value="1"/>
</dbReference>
<dbReference type="STRING" id="36745.CLSAP_14780"/>
<dbReference type="FunFam" id="1.10.10.10:FF:000018">
    <property type="entry name" value="DNA-binding response regulator ResD"/>
    <property type="match status" value="1"/>
</dbReference>
<evidence type="ECO:0000256" key="2">
    <source>
        <dbReference type="ARBA" id="ARBA00022553"/>
    </source>
</evidence>
<comment type="function">
    <text evidence="7">May play the central regulatory role in sporulation. It may be an element of the effector pathway responsible for the activation of sporulation genes in response to nutritional stress. Spo0A may act in concert with spo0H (a sigma factor) to control the expression of some genes that are critical to the sporulation process.</text>
</comment>